<evidence type="ECO:0000256" key="3">
    <source>
        <dbReference type="ARBA" id="ARBA00023163"/>
    </source>
</evidence>
<dbReference type="EMBL" id="FOBB01000007">
    <property type="protein sequence ID" value="SEM95297.1"/>
    <property type="molecule type" value="Genomic_DNA"/>
</dbReference>
<dbReference type="SUPFAM" id="SSF53822">
    <property type="entry name" value="Periplasmic binding protein-like I"/>
    <property type="match status" value="1"/>
</dbReference>
<dbReference type="SMART" id="SM00354">
    <property type="entry name" value="HTH_LACI"/>
    <property type="match status" value="1"/>
</dbReference>
<dbReference type="AlphaFoldDB" id="A0A1H8CMJ3"/>
<dbReference type="Pfam" id="PF00532">
    <property type="entry name" value="Peripla_BP_1"/>
    <property type="match status" value="1"/>
</dbReference>
<sequence length="346" mass="38472">MSKPVNQKVTIADIARELNLTGATVSRALNNRKGTSEDTRKLVQAAAARMNYHRDRIAYSLRAGRTNIIGVIIPSAEINFFGSVIHGIENMANKHGYNVLIYQSNEQPEFEQKGITTFLGTRVDGILASIAKETTNFKHYLEIKERGLPLVFFDRANDTLNIPCVVVDDFKGAYYATEHLVHQGYRRIAHIAGQQHLKIFRDRLEGYKAALTANNLPVDDSLIFNGNVSIEAGRQAISHFLTQATPPDAVFAVEDFSALGAIKELKDRQISIPEDFGVVGFANEAFGEHITPSLSSIDQQTVQMGKEAFKLLLELIEEGGEPVKHNTKSRIILEPVPVFRQSSQRK</sequence>
<dbReference type="CDD" id="cd01392">
    <property type="entry name" value="HTH_LacI"/>
    <property type="match status" value="1"/>
</dbReference>
<keyword evidence="3" id="KW-0804">Transcription</keyword>
<dbReference type="Pfam" id="PF00356">
    <property type="entry name" value="LacI"/>
    <property type="match status" value="1"/>
</dbReference>
<proteinExistence type="predicted"/>
<keyword evidence="6" id="KW-1185">Reference proteome</keyword>
<dbReference type="CDD" id="cd06267">
    <property type="entry name" value="PBP1_LacI_sugar_binding-like"/>
    <property type="match status" value="1"/>
</dbReference>
<dbReference type="STRING" id="573321.SAMN04488505_107141"/>
<dbReference type="PANTHER" id="PTHR30146">
    <property type="entry name" value="LACI-RELATED TRANSCRIPTIONAL REPRESSOR"/>
    <property type="match status" value="1"/>
</dbReference>
<dbReference type="InterPro" id="IPR010982">
    <property type="entry name" value="Lambda_DNA-bd_dom_sf"/>
</dbReference>
<evidence type="ECO:0000256" key="1">
    <source>
        <dbReference type="ARBA" id="ARBA00023015"/>
    </source>
</evidence>
<dbReference type="RefSeq" id="WP_089918118.1">
    <property type="nucleotide sequence ID" value="NZ_FOBB01000007.1"/>
</dbReference>
<evidence type="ECO:0000313" key="6">
    <source>
        <dbReference type="Proteomes" id="UP000198984"/>
    </source>
</evidence>
<dbReference type="InterPro" id="IPR000843">
    <property type="entry name" value="HTH_LacI"/>
</dbReference>
<dbReference type="Proteomes" id="UP000198984">
    <property type="component" value="Unassembled WGS sequence"/>
</dbReference>
<dbReference type="InterPro" id="IPR001761">
    <property type="entry name" value="Peripla_BP/Lac1_sug-bd_dom"/>
</dbReference>
<feature type="domain" description="HTH lacI-type" evidence="4">
    <location>
        <begin position="9"/>
        <end position="63"/>
    </location>
</feature>
<dbReference type="InterPro" id="IPR028082">
    <property type="entry name" value="Peripla_BP_I"/>
</dbReference>
<name>A0A1H8CMJ3_9BACT</name>
<dbReference type="Gene3D" id="3.40.50.2300">
    <property type="match status" value="2"/>
</dbReference>
<keyword evidence="1" id="KW-0805">Transcription regulation</keyword>
<protein>
    <submittedName>
        <fullName evidence="5">Transcriptional regulator, LacI family</fullName>
    </submittedName>
</protein>
<accession>A0A1H8CMJ3</accession>
<gene>
    <name evidence="5" type="ORF">SAMN04488505_107141</name>
</gene>
<evidence type="ECO:0000256" key="2">
    <source>
        <dbReference type="ARBA" id="ARBA00023125"/>
    </source>
</evidence>
<dbReference type="GO" id="GO:0000976">
    <property type="term" value="F:transcription cis-regulatory region binding"/>
    <property type="evidence" value="ECO:0007669"/>
    <property type="project" value="TreeGrafter"/>
</dbReference>
<keyword evidence="2" id="KW-0238">DNA-binding</keyword>
<dbReference type="Gene3D" id="1.10.260.40">
    <property type="entry name" value="lambda repressor-like DNA-binding domains"/>
    <property type="match status" value="1"/>
</dbReference>
<dbReference type="SUPFAM" id="SSF47413">
    <property type="entry name" value="lambda repressor-like DNA-binding domains"/>
    <property type="match status" value="1"/>
</dbReference>
<dbReference type="GO" id="GO:0003700">
    <property type="term" value="F:DNA-binding transcription factor activity"/>
    <property type="evidence" value="ECO:0007669"/>
    <property type="project" value="TreeGrafter"/>
</dbReference>
<dbReference type="OrthoDB" id="9803256at2"/>
<evidence type="ECO:0000259" key="4">
    <source>
        <dbReference type="PROSITE" id="PS50932"/>
    </source>
</evidence>
<organism evidence="5 6">
    <name type="scientific">Chitinophaga rupis</name>
    <dbReference type="NCBI Taxonomy" id="573321"/>
    <lineage>
        <taxon>Bacteria</taxon>
        <taxon>Pseudomonadati</taxon>
        <taxon>Bacteroidota</taxon>
        <taxon>Chitinophagia</taxon>
        <taxon>Chitinophagales</taxon>
        <taxon>Chitinophagaceae</taxon>
        <taxon>Chitinophaga</taxon>
    </lineage>
</organism>
<evidence type="ECO:0000313" key="5">
    <source>
        <dbReference type="EMBL" id="SEM95297.1"/>
    </source>
</evidence>
<dbReference type="PROSITE" id="PS50932">
    <property type="entry name" value="HTH_LACI_2"/>
    <property type="match status" value="1"/>
</dbReference>
<reference evidence="5 6" key="1">
    <citation type="submission" date="2016-10" db="EMBL/GenBank/DDBJ databases">
        <authorList>
            <person name="de Groot N.N."/>
        </authorList>
    </citation>
    <scope>NUCLEOTIDE SEQUENCE [LARGE SCALE GENOMIC DNA]</scope>
    <source>
        <strain evidence="5 6">DSM 21039</strain>
    </source>
</reference>
<dbReference type="PANTHER" id="PTHR30146:SF109">
    <property type="entry name" value="HTH-TYPE TRANSCRIPTIONAL REGULATOR GALS"/>
    <property type="match status" value="1"/>
</dbReference>